<evidence type="ECO:0008006" key="4">
    <source>
        <dbReference type="Google" id="ProtNLM"/>
    </source>
</evidence>
<proteinExistence type="predicted"/>
<dbReference type="OrthoDB" id="2841294at2759"/>
<organism evidence="2 3">
    <name type="scientific">Jaapia argillacea MUCL 33604</name>
    <dbReference type="NCBI Taxonomy" id="933084"/>
    <lineage>
        <taxon>Eukaryota</taxon>
        <taxon>Fungi</taxon>
        <taxon>Dikarya</taxon>
        <taxon>Basidiomycota</taxon>
        <taxon>Agaricomycotina</taxon>
        <taxon>Agaricomycetes</taxon>
        <taxon>Agaricomycetidae</taxon>
        <taxon>Jaapiales</taxon>
        <taxon>Jaapiaceae</taxon>
        <taxon>Jaapia</taxon>
    </lineage>
</organism>
<keyword evidence="1" id="KW-0732">Signal</keyword>
<dbReference type="Pfam" id="PF19271">
    <property type="entry name" value="Nis1"/>
    <property type="match status" value="1"/>
</dbReference>
<gene>
    <name evidence="2" type="ORF">JAAARDRAFT_41291</name>
</gene>
<feature type="chain" id="PRO_5001642970" description="Secreted protein" evidence="1">
    <location>
        <begin position="20"/>
        <end position="146"/>
    </location>
</feature>
<dbReference type="EMBL" id="KL197750">
    <property type="protein sequence ID" value="KDQ51229.1"/>
    <property type="molecule type" value="Genomic_DNA"/>
</dbReference>
<dbReference type="Proteomes" id="UP000027265">
    <property type="component" value="Unassembled WGS sequence"/>
</dbReference>
<evidence type="ECO:0000313" key="2">
    <source>
        <dbReference type="EMBL" id="KDQ51229.1"/>
    </source>
</evidence>
<dbReference type="HOGENOM" id="CLU_137500_1_2_1"/>
<evidence type="ECO:0000313" key="3">
    <source>
        <dbReference type="Proteomes" id="UP000027265"/>
    </source>
</evidence>
<dbReference type="InterPro" id="IPR045469">
    <property type="entry name" value="Nis1"/>
</dbReference>
<reference evidence="3" key="1">
    <citation type="journal article" date="2014" name="Proc. Natl. Acad. Sci. U.S.A.">
        <title>Extensive sampling of basidiomycete genomes demonstrates inadequacy of the white-rot/brown-rot paradigm for wood decay fungi.</title>
        <authorList>
            <person name="Riley R."/>
            <person name="Salamov A.A."/>
            <person name="Brown D.W."/>
            <person name="Nagy L.G."/>
            <person name="Floudas D."/>
            <person name="Held B.W."/>
            <person name="Levasseur A."/>
            <person name="Lombard V."/>
            <person name="Morin E."/>
            <person name="Otillar R."/>
            <person name="Lindquist E.A."/>
            <person name="Sun H."/>
            <person name="LaButti K.M."/>
            <person name="Schmutz J."/>
            <person name="Jabbour D."/>
            <person name="Luo H."/>
            <person name="Baker S.E."/>
            <person name="Pisabarro A.G."/>
            <person name="Walton J.D."/>
            <person name="Blanchette R.A."/>
            <person name="Henrissat B."/>
            <person name="Martin F."/>
            <person name="Cullen D."/>
            <person name="Hibbett D.S."/>
            <person name="Grigoriev I.V."/>
        </authorList>
    </citation>
    <scope>NUCLEOTIDE SEQUENCE [LARGE SCALE GENOMIC DNA]</scope>
    <source>
        <strain evidence="3">MUCL 33604</strain>
    </source>
</reference>
<accession>A0A067P8W2</accession>
<name>A0A067P8W2_9AGAM</name>
<evidence type="ECO:0000256" key="1">
    <source>
        <dbReference type="SAM" id="SignalP"/>
    </source>
</evidence>
<feature type="signal peptide" evidence="1">
    <location>
        <begin position="1"/>
        <end position="19"/>
    </location>
</feature>
<protein>
    <recommendedName>
        <fullName evidence="4">Secreted protein</fullName>
    </recommendedName>
</protein>
<dbReference type="InParanoid" id="A0A067P8W2"/>
<keyword evidence="3" id="KW-1185">Reference proteome</keyword>
<sequence>MKFMKSALVIAALTLSALSQSISISEPAAGTRVCAGCTINVEVDKDNSQAPSKEVGIVIAMRTCNNGGCVDPLTTSNLGKVLYNGPYNPHYGEGPTHNNGLHQDFPVEVPTSFITGKAELSVFHLSLVGDSQILTFEIKSVMVDVA</sequence>
<dbReference type="AlphaFoldDB" id="A0A067P8W2"/>